<gene>
    <name evidence="1" type="ORF">FCALED_LOCUS4622</name>
</gene>
<keyword evidence="2" id="KW-1185">Reference proteome</keyword>
<sequence length="71" mass="8288">MINHSLKYSTSMIYESIDIFDKDYSTDFEVMVSTDKGKLVISPFQMDVLESMKRLKRHICSFSQYVALVLL</sequence>
<name>A0A9N9A7Q4_9GLOM</name>
<reference evidence="1" key="1">
    <citation type="submission" date="2021-06" db="EMBL/GenBank/DDBJ databases">
        <authorList>
            <person name="Kallberg Y."/>
            <person name="Tangrot J."/>
            <person name="Rosling A."/>
        </authorList>
    </citation>
    <scope>NUCLEOTIDE SEQUENCE</scope>
    <source>
        <strain evidence="1">UK204</strain>
    </source>
</reference>
<proteinExistence type="predicted"/>
<evidence type="ECO:0000313" key="1">
    <source>
        <dbReference type="EMBL" id="CAG8519466.1"/>
    </source>
</evidence>
<comment type="caution">
    <text evidence="1">The sequence shown here is derived from an EMBL/GenBank/DDBJ whole genome shotgun (WGS) entry which is preliminary data.</text>
</comment>
<protein>
    <submittedName>
        <fullName evidence="1">6074_t:CDS:1</fullName>
    </submittedName>
</protein>
<dbReference type="Proteomes" id="UP000789570">
    <property type="component" value="Unassembled WGS sequence"/>
</dbReference>
<organism evidence="1 2">
    <name type="scientific">Funneliformis caledonium</name>
    <dbReference type="NCBI Taxonomy" id="1117310"/>
    <lineage>
        <taxon>Eukaryota</taxon>
        <taxon>Fungi</taxon>
        <taxon>Fungi incertae sedis</taxon>
        <taxon>Mucoromycota</taxon>
        <taxon>Glomeromycotina</taxon>
        <taxon>Glomeromycetes</taxon>
        <taxon>Glomerales</taxon>
        <taxon>Glomeraceae</taxon>
        <taxon>Funneliformis</taxon>
    </lineage>
</organism>
<dbReference type="EMBL" id="CAJVPQ010000919">
    <property type="protein sequence ID" value="CAG8519466.1"/>
    <property type="molecule type" value="Genomic_DNA"/>
</dbReference>
<evidence type="ECO:0000313" key="2">
    <source>
        <dbReference type="Proteomes" id="UP000789570"/>
    </source>
</evidence>
<dbReference type="AlphaFoldDB" id="A0A9N9A7Q4"/>
<accession>A0A9N9A7Q4</accession>